<gene>
    <name evidence="1" type="ORF">VN97_g9318</name>
</gene>
<proteinExistence type="predicted"/>
<protein>
    <submittedName>
        <fullName evidence="1">Uncharacterized protein</fullName>
    </submittedName>
</protein>
<comment type="caution">
    <text evidence="1">The sequence shown here is derived from an EMBL/GenBank/DDBJ whole genome shotgun (WGS) entry which is preliminary data.</text>
</comment>
<dbReference type="Proteomes" id="UP001227192">
    <property type="component" value="Unassembled WGS sequence"/>
</dbReference>
<dbReference type="AlphaFoldDB" id="A0AAI9X5B7"/>
<reference evidence="1" key="2">
    <citation type="journal article" date="2016" name="Fungal Biol.">
        <title>Ochratoxin A production by Penicillium thymicola.</title>
        <authorList>
            <person name="Nguyen H.D.T."/>
            <person name="McMullin D.R."/>
            <person name="Ponomareva E."/>
            <person name="Riley R."/>
            <person name="Pomraning K.R."/>
            <person name="Baker S.E."/>
            <person name="Seifert K.A."/>
        </authorList>
    </citation>
    <scope>NUCLEOTIDE SEQUENCE</scope>
    <source>
        <strain evidence="1">DAOM 180753</strain>
    </source>
</reference>
<dbReference type="EMBL" id="LACB01000371">
    <property type="protein sequence ID" value="KAJ9484063.1"/>
    <property type="molecule type" value="Genomic_DNA"/>
</dbReference>
<organism evidence="1 2">
    <name type="scientific">Penicillium thymicola</name>
    <dbReference type="NCBI Taxonomy" id="293382"/>
    <lineage>
        <taxon>Eukaryota</taxon>
        <taxon>Fungi</taxon>
        <taxon>Dikarya</taxon>
        <taxon>Ascomycota</taxon>
        <taxon>Pezizomycotina</taxon>
        <taxon>Eurotiomycetes</taxon>
        <taxon>Eurotiomycetidae</taxon>
        <taxon>Eurotiales</taxon>
        <taxon>Aspergillaceae</taxon>
        <taxon>Penicillium</taxon>
    </lineage>
</organism>
<keyword evidence="2" id="KW-1185">Reference proteome</keyword>
<accession>A0AAI9X5B7</accession>
<reference evidence="1" key="1">
    <citation type="submission" date="2015-06" db="EMBL/GenBank/DDBJ databases">
        <authorList>
            <person name="Nguyen H."/>
        </authorList>
    </citation>
    <scope>NUCLEOTIDE SEQUENCE</scope>
    <source>
        <strain evidence="1">DAOM 180753</strain>
    </source>
</reference>
<evidence type="ECO:0000313" key="1">
    <source>
        <dbReference type="EMBL" id="KAJ9484063.1"/>
    </source>
</evidence>
<name>A0AAI9X5B7_PENTH</name>
<sequence length="73" mass="7661">MLGFFDGVGGWTSNRLFGAAWHDWDRLDDVLGVLRAEKSDLVSWSISVDVGAPGATMPEAELAGGGSRGQGPI</sequence>
<evidence type="ECO:0000313" key="2">
    <source>
        <dbReference type="Proteomes" id="UP001227192"/>
    </source>
</evidence>